<organism evidence="2">
    <name type="scientific">Arundo donax</name>
    <name type="common">Giant reed</name>
    <name type="synonym">Donax arundinaceus</name>
    <dbReference type="NCBI Taxonomy" id="35708"/>
    <lineage>
        <taxon>Eukaryota</taxon>
        <taxon>Viridiplantae</taxon>
        <taxon>Streptophyta</taxon>
        <taxon>Embryophyta</taxon>
        <taxon>Tracheophyta</taxon>
        <taxon>Spermatophyta</taxon>
        <taxon>Magnoliopsida</taxon>
        <taxon>Liliopsida</taxon>
        <taxon>Poales</taxon>
        <taxon>Poaceae</taxon>
        <taxon>PACMAD clade</taxon>
        <taxon>Arundinoideae</taxon>
        <taxon>Arundineae</taxon>
        <taxon>Arundo</taxon>
    </lineage>
</organism>
<proteinExistence type="predicted"/>
<sequence>MATVDDAWRRGSWRARETRTTVMVVRSACATRPSSLRPGGSWRGASRSARRRPTEHGSRDCGATSAEQGRRCAARLTACAWQRGAERGGRSSTMWALDNG</sequence>
<evidence type="ECO:0000256" key="1">
    <source>
        <dbReference type="SAM" id="MobiDB-lite"/>
    </source>
</evidence>
<dbReference type="EMBL" id="GBRH01226735">
    <property type="protein sequence ID" value="JAD71160.1"/>
    <property type="molecule type" value="Transcribed_RNA"/>
</dbReference>
<feature type="region of interest" description="Disordered" evidence="1">
    <location>
        <begin position="29"/>
        <end position="67"/>
    </location>
</feature>
<accession>A0A0A9CCR1</accession>
<protein>
    <submittedName>
        <fullName evidence="2">Uncharacterized protein</fullName>
    </submittedName>
</protein>
<evidence type="ECO:0000313" key="2">
    <source>
        <dbReference type="EMBL" id="JAD71160.1"/>
    </source>
</evidence>
<reference evidence="2" key="1">
    <citation type="submission" date="2014-09" db="EMBL/GenBank/DDBJ databases">
        <authorList>
            <person name="Magalhaes I.L.F."/>
            <person name="Oliveira U."/>
            <person name="Santos F.R."/>
            <person name="Vidigal T.H.D.A."/>
            <person name="Brescovit A.D."/>
            <person name="Santos A.J."/>
        </authorList>
    </citation>
    <scope>NUCLEOTIDE SEQUENCE</scope>
    <source>
        <tissue evidence="2">Shoot tissue taken approximately 20 cm above the soil surface</tissue>
    </source>
</reference>
<dbReference type="AlphaFoldDB" id="A0A0A9CCR1"/>
<reference evidence="2" key="2">
    <citation type="journal article" date="2015" name="Data Brief">
        <title>Shoot transcriptome of the giant reed, Arundo donax.</title>
        <authorList>
            <person name="Barrero R.A."/>
            <person name="Guerrero F.D."/>
            <person name="Moolhuijzen P."/>
            <person name="Goolsby J.A."/>
            <person name="Tidwell J."/>
            <person name="Bellgard S.E."/>
            <person name="Bellgard M.I."/>
        </authorList>
    </citation>
    <scope>NUCLEOTIDE SEQUENCE</scope>
    <source>
        <tissue evidence="2">Shoot tissue taken approximately 20 cm above the soil surface</tissue>
    </source>
</reference>
<feature type="compositionally biased region" description="Low complexity" evidence="1">
    <location>
        <begin position="37"/>
        <end position="47"/>
    </location>
</feature>
<name>A0A0A9CCR1_ARUDO</name>